<feature type="compositionally biased region" description="Basic and acidic residues" evidence="1">
    <location>
        <begin position="151"/>
        <end position="167"/>
    </location>
</feature>
<dbReference type="CDD" id="cd00090">
    <property type="entry name" value="HTH_ARSR"/>
    <property type="match status" value="1"/>
</dbReference>
<evidence type="ECO:0000313" key="3">
    <source>
        <dbReference type="EMBL" id="MFC0582710.1"/>
    </source>
</evidence>
<evidence type="ECO:0000259" key="2">
    <source>
        <dbReference type="PROSITE" id="PS50995"/>
    </source>
</evidence>
<dbReference type="InterPro" id="IPR036388">
    <property type="entry name" value="WH-like_DNA-bd_sf"/>
</dbReference>
<name>A0ABV6PC64_9MICC</name>
<dbReference type="PRINTS" id="PR00598">
    <property type="entry name" value="HTHMARR"/>
</dbReference>
<keyword evidence="4" id="KW-1185">Reference proteome</keyword>
<dbReference type="RefSeq" id="WP_377460071.1">
    <property type="nucleotide sequence ID" value="NZ_JBHLUB010000031.1"/>
</dbReference>
<feature type="domain" description="HTH marR-type" evidence="2">
    <location>
        <begin position="1"/>
        <end position="137"/>
    </location>
</feature>
<dbReference type="InterPro" id="IPR000835">
    <property type="entry name" value="HTH_MarR-typ"/>
</dbReference>
<proteinExistence type="predicted"/>
<dbReference type="PANTHER" id="PTHR33164">
    <property type="entry name" value="TRANSCRIPTIONAL REGULATOR, MARR FAMILY"/>
    <property type="match status" value="1"/>
</dbReference>
<evidence type="ECO:0000256" key="1">
    <source>
        <dbReference type="SAM" id="MobiDB-lite"/>
    </source>
</evidence>
<dbReference type="SMART" id="SM00347">
    <property type="entry name" value="HTH_MARR"/>
    <property type="match status" value="1"/>
</dbReference>
<organism evidence="3 4">
    <name type="scientific">Micrococcoides hystricis</name>
    <dbReference type="NCBI Taxonomy" id="1572761"/>
    <lineage>
        <taxon>Bacteria</taxon>
        <taxon>Bacillati</taxon>
        <taxon>Actinomycetota</taxon>
        <taxon>Actinomycetes</taxon>
        <taxon>Micrococcales</taxon>
        <taxon>Micrococcaceae</taxon>
        <taxon>Micrococcoides</taxon>
    </lineage>
</organism>
<dbReference type="PANTHER" id="PTHR33164:SF85">
    <property type="entry name" value="TRANSCRIPTIONAL REGULATOR, MARR FAMILY"/>
    <property type="match status" value="1"/>
</dbReference>
<feature type="region of interest" description="Disordered" evidence="1">
    <location>
        <begin position="141"/>
        <end position="167"/>
    </location>
</feature>
<accession>A0ABV6PC64</accession>
<dbReference type="InterPro" id="IPR039422">
    <property type="entry name" value="MarR/SlyA-like"/>
</dbReference>
<reference evidence="3 4" key="1">
    <citation type="submission" date="2024-09" db="EMBL/GenBank/DDBJ databases">
        <authorList>
            <person name="Sun Q."/>
            <person name="Mori K."/>
        </authorList>
    </citation>
    <scope>NUCLEOTIDE SEQUENCE [LARGE SCALE GENOMIC DNA]</scope>
    <source>
        <strain evidence="3 4">NCAIM B.02604</strain>
    </source>
</reference>
<dbReference type="Pfam" id="PF12802">
    <property type="entry name" value="MarR_2"/>
    <property type="match status" value="1"/>
</dbReference>
<dbReference type="PROSITE" id="PS50995">
    <property type="entry name" value="HTH_MARR_2"/>
    <property type="match status" value="1"/>
</dbReference>
<gene>
    <name evidence="3" type="ORF">ACFFFR_10020</name>
</gene>
<evidence type="ECO:0000313" key="4">
    <source>
        <dbReference type="Proteomes" id="UP001589862"/>
    </source>
</evidence>
<dbReference type="SUPFAM" id="SSF46785">
    <property type="entry name" value="Winged helix' DNA-binding domain"/>
    <property type="match status" value="1"/>
</dbReference>
<dbReference type="InterPro" id="IPR011991">
    <property type="entry name" value="ArsR-like_HTH"/>
</dbReference>
<comment type="caution">
    <text evidence="3">The sequence shown here is derived from an EMBL/GenBank/DDBJ whole genome shotgun (WGS) entry which is preliminary data.</text>
</comment>
<dbReference type="Gene3D" id="1.10.10.10">
    <property type="entry name" value="Winged helix-like DNA-binding domain superfamily/Winged helix DNA-binding domain"/>
    <property type="match status" value="1"/>
</dbReference>
<protein>
    <submittedName>
        <fullName evidence="3">MarR family winged helix-turn-helix transcriptional regulator</fullName>
    </submittedName>
</protein>
<sequence length="167" mass="18668">MQDRPIGVRIWLRMLRFVQRSNCVSNDFLSQAGLSVGQFEALTQIQAGQPITQSDLAAGLTISHGGVSRMLSRLEELGLIRRTQEWKTKYISLTDAGEELLAKVYPGQIALQASMFTDVLTEDEQKQLYTLMRKVHKNSLTKEAPIGLAPEEDKPGPDSDDHTEKNL</sequence>
<dbReference type="EMBL" id="JBHLUB010000031">
    <property type="protein sequence ID" value="MFC0582710.1"/>
    <property type="molecule type" value="Genomic_DNA"/>
</dbReference>
<dbReference type="InterPro" id="IPR036390">
    <property type="entry name" value="WH_DNA-bd_sf"/>
</dbReference>
<dbReference type="Proteomes" id="UP001589862">
    <property type="component" value="Unassembled WGS sequence"/>
</dbReference>